<dbReference type="InterPro" id="IPR036691">
    <property type="entry name" value="Endo/exonu/phosph_ase_sf"/>
</dbReference>
<gene>
    <name evidence="3" type="primary">LOC115888200</name>
</gene>
<dbReference type="CDD" id="cd09076">
    <property type="entry name" value="L1-EN"/>
    <property type="match status" value="1"/>
</dbReference>
<name>A0A6J2YKL9_SITOR</name>
<feature type="domain" description="Endonuclease/exonuclease/phosphatase" evidence="1">
    <location>
        <begin position="77"/>
        <end position="219"/>
    </location>
</feature>
<evidence type="ECO:0000259" key="1">
    <source>
        <dbReference type="Pfam" id="PF14529"/>
    </source>
</evidence>
<evidence type="ECO:0000313" key="3">
    <source>
        <dbReference type="RefSeq" id="XP_030763694.1"/>
    </source>
</evidence>
<dbReference type="OrthoDB" id="6769313at2759"/>
<dbReference type="KEGG" id="soy:115888200"/>
<dbReference type="PANTHER" id="PTHR23227">
    <property type="entry name" value="BUCENTAUR RELATED"/>
    <property type="match status" value="1"/>
</dbReference>
<dbReference type="RefSeq" id="XP_030763694.1">
    <property type="nucleotide sequence ID" value="XM_030907834.1"/>
</dbReference>
<organism evidence="2 3">
    <name type="scientific">Sitophilus oryzae</name>
    <name type="common">Rice weevil</name>
    <name type="synonym">Curculio oryzae</name>
    <dbReference type="NCBI Taxonomy" id="7048"/>
    <lineage>
        <taxon>Eukaryota</taxon>
        <taxon>Metazoa</taxon>
        <taxon>Ecdysozoa</taxon>
        <taxon>Arthropoda</taxon>
        <taxon>Hexapoda</taxon>
        <taxon>Insecta</taxon>
        <taxon>Pterygota</taxon>
        <taxon>Neoptera</taxon>
        <taxon>Endopterygota</taxon>
        <taxon>Coleoptera</taxon>
        <taxon>Polyphaga</taxon>
        <taxon>Cucujiformia</taxon>
        <taxon>Curculionidae</taxon>
        <taxon>Dryophthorinae</taxon>
        <taxon>Sitophilus</taxon>
    </lineage>
</organism>
<accession>A0A6J2YKL9</accession>
<dbReference type="Pfam" id="PF14529">
    <property type="entry name" value="Exo_endo_phos_2"/>
    <property type="match status" value="1"/>
</dbReference>
<dbReference type="InterPro" id="IPR027124">
    <property type="entry name" value="Swc5/CFDP1/2"/>
</dbReference>
<dbReference type="GO" id="GO:0003824">
    <property type="term" value="F:catalytic activity"/>
    <property type="evidence" value="ECO:0007669"/>
    <property type="project" value="InterPro"/>
</dbReference>
<protein>
    <submittedName>
        <fullName evidence="3">Craniofacial development protein 2-like</fullName>
    </submittedName>
</protein>
<keyword evidence="2" id="KW-1185">Reference proteome</keyword>
<dbReference type="InParanoid" id="A0A6J2YKL9"/>
<reference evidence="3" key="1">
    <citation type="submission" date="2025-08" db="UniProtKB">
        <authorList>
            <consortium name="RefSeq"/>
        </authorList>
    </citation>
    <scope>IDENTIFICATION</scope>
    <source>
        <tissue evidence="3">Gonads</tissue>
    </source>
</reference>
<dbReference type="Gene3D" id="3.60.10.10">
    <property type="entry name" value="Endonuclease/exonuclease/phosphatase"/>
    <property type="match status" value="1"/>
</dbReference>
<sequence length="438" mass="51558">MEVNILGVSEVHWPGTGMIKSKGKVFYYSDNGSIDQNHQRGVGILMDENLQKSVKNFIPLSERVILIQLLDRPININIIQDYAPTAEKAEDEIEDFYRQLDQVLRLTKSNEINLVLGDFNAKVGKGRLGSVVGNYGLGERNDRGEKLIQYCEENNLTITNRWYKLPSRRLYTCKSPQDNDYRIVRNQIDYILINNRFKNLITKVTTMPGADIESDHNPLRANILLRFAKPKRKSLRKNLDPKLLRDQQKRSMNENHIKIELESIVSTNDIEKHWLGIKQAFKNTNENLLTANRTTAKNEWMSEDILKMMEQRRQFKIQNNHNEYKSMQRKILNKIRTAKETWLKERCIEAENLSHLGDSFHLHKKVKEIAGLHHNNSITLIKTDENKIVTETEELLQTWRNYTINLFQRQKDQKTLQLRFPCHQDQAYWKVKLFMRLD</sequence>
<dbReference type="AlphaFoldDB" id="A0A6J2YKL9"/>
<evidence type="ECO:0000313" key="2">
    <source>
        <dbReference type="Proteomes" id="UP000504635"/>
    </source>
</evidence>
<dbReference type="Proteomes" id="UP000504635">
    <property type="component" value="Unplaced"/>
</dbReference>
<dbReference type="SUPFAM" id="SSF56219">
    <property type="entry name" value="DNase I-like"/>
    <property type="match status" value="1"/>
</dbReference>
<dbReference type="PANTHER" id="PTHR23227:SF85">
    <property type="entry name" value="CRANIOFACIAL DEVELOPMENT PROTEIN 2"/>
    <property type="match status" value="1"/>
</dbReference>
<dbReference type="GeneID" id="115888200"/>
<proteinExistence type="predicted"/>
<dbReference type="InterPro" id="IPR005135">
    <property type="entry name" value="Endo/exonuclease/phosphatase"/>
</dbReference>